<name>A0A563VZU5_9CYAN</name>
<dbReference type="AlphaFoldDB" id="A0A563VZU5"/>
<sequence>MLKAIAIYQEQHSEINNWQQIVTSLSEKIILLPPQNSSWALVYRCAIAFPLANLAKLSPLLIARQLVSLLPSKTEKTLVEEGLEVAVAVAKSGWIDFSVCDRKISEQHQKRNLIIWLDRLVVGMSAQSHQKMLHLSIKKGKRSTKLFPLQYIYGRCNSLLQLGEREGLIILETENFRDLRWQIKQPSPLKWIDDRGNLCLFCPQAKDLLWQICLIMDYLADTKEYSLEHWKKFTYQMSEVWLNFMANCGFCGEIQQHNPSLAIARLGLISLTHWCLQAILMSQLNIIPQKEI</sequence>
<dbReference type="Gene3D" id="1.10.730.10">
    <property type="entry name" value="Isoleucyl-tRNA Synthetase, Domain 1"/>
    <property type="match status" value="1"/>
</dbReference>
<gene>
    <name evidence="1" type="ORF">H1P_5100003</name>
</gene>
<reference evidence="1 2" key="1">
    <citation type="submission" date="2019-01" db="EMBL/GenBank/DDBJ databases">
        <authorList>
            <person name="Brito A."/>
        </authorList>
    </citation>
    <scope>NUCLEOTIDE SEQUENCE [LARGE SCALE GENOMIC DNA]</scope>
    <source>
        <strain evidence="1">1</strain>
    </source>
</reference>
<dbReference type="EMBL" id="CAACVJ010000458">
    <property type="protein sequence ID" value="VEP16940.1"/>
    <property type="molecule type" value="Genomic_DNA"/>
</dbReference>
<evidence type="ECO:0008006" key="3">
    <source>
        <dbReference type="Google" id="ProtNLM"/>
    </source>
</evidence>
<organism evidence="1 2">
    <name type="scientific">Hyella patelloides LEGE 07179</name>
    <dbReference type="NCBI Taxonomy" id="945734"/>
    <lineage>
        <taxon>Bacteria</taxon>
        <taxon>Bacillati</taxon>
        <taxon>Cyanobacteriota</taxon>
        <taxon>Cyanophyceae</taxon>
        <taxon>Pleurocapsales</taxon>
        <taxon>Hyellaceae</taxon>
        <taxon>Hyella</taxon>
    </lineage>
</organism>
<keyword evidence="2" id="KW-1185">Reference proteome</keyword>
<evidence type="ECO:0000313" key="1">
    <source>
        <dbReference type="EMBL" id="VEP16940.1"/>
    </source>
</evidence>
<evidence type="ECO:0000313" key="2">
    <source>
        <dbReference type="Proteomes" id="UP000320055"/>
    </source>
</evidence>
<proteinExistence type="predicted"/>
<protein>
    <recommendedName>
        <fullName evidence="3">DALR anticodon binding domain-containing protein</fullName>
    </recommendedName>
</protein>
<dbReference type="Proteomes" id="UP000320055">
    <property type="component" value="Unassembled WGS sequence"/>
</dbReference>
<accession>A0A563VZU5</accession>